<gene>
    <name evidence="1" type="ORF">GCM10023322_71560</name>
</gene>
<dbReference type="EMBL" id="BAABJQ010000033">
    <property type="protein sequence ID" value="GAA5198367.1"/>
    <property type="molecule type" value="Genomic_DNA"/>
</dbReference>
<evidence type="ECO:0008006" key="3">
    <source>
        <dbReference type="Google" id="ProtNLM"/>
    </source>
</evidence>
<evidence type="ECO:0000313" key="1">
    <source>
        <dbReference type="EMBL" id="GAA5198367.1"/>
    </source>
</evidence>
<proteinExistence type="predicted"/>
<reference evidence="2" key="1">
    <citation type="journal article" date="2019" name="Int. J. Syst. Evol. Microbiol.">
        <title>The Global Catalogue of Microorganisms (GCM) 10K type strain sequencing project: providing services to taxonomists for standard genome sequencing and annotation.</title>
        <authorList>
            <consortium name="The Broad Institute Genomics Platform"/>
            <consortium name="The Broad Institute Genome Sequencing Center for Infectious Disease"/>
            <person name="Wu L."/>
            <person name="Ma J."/>
        </authorList>
    </citation>
    <scope>NUCLEOTIDE SEQUENCE [LARGE SCALE GENOMIC DNA]</scope>
    <source>
        <strain evidence="2">JCM 18304</strain>
    </source>
</reference>
<sequence length="436" mass="47832">MLDYRDLGGDLAAGDHRAAARKAQRLLTAAEGIPFVPSDEVPIEPLLFSSAEYDSHLAVVKRIDALLQEVAWSVGGDPAGLRAALTGGDDNHDLLSADTTMEKTWASCMFRIDAVVSGGVLKVLENNVGGSIGGPNLMHLLVGQHREEVADVSGRVHFDDPFDARRLLYEDACRWVDGPRSVALLATKRETFYAHPRYWSVETEFMAKHDIDAVFQEPEDLAHSPGRFSAALRHFIPAEWKELGIDLDLVRRAADNGTLMLAPESSRLIQNKKVLAWLSSAADTMNGHDREFVAAHLPWTRIVEPVEVDYRGRTWHLPELLRRNREDFVLKPVYGYGGHGVTVGRFTPHGEWRGAVESALSDAFIVQEYAEPDRVSMAFYNRGTGTARRVEVAPVLGFAVFGGRNAGCVVRHNPALTSGVVNGAQGASQNVAGWHA</sequence>
<keyword evidence="2" id="KW-1185">Reference proteome</keyword>
<accession>A0ABP9SLZ4</accession>
<protein>
    <recommendedName>
        <fullName evidence="3">Circularly permuted type 2 ATP-grasp protein</fullName>
    </recommendedName>
</protein>
<dbReference type="SUPFAM" id="SSF56059">
    <property type="entry name" value="Glutathione synthetase ATP-binding domain-like"/>
    <property type="match status" value="1"/>
</dbReference>
<comment type="caution">
    <text evidence="1">The sequence shown here is derived from an EMBL/GenBank/DDBJ whole genome shotgun (WGS) entry which is preliminary data.</text>
</comment>
<dbReference type="RefSeq" id="WP_345637379.1">
    <property type="nucleotide sequence ID" value="NZ_BAABJQ010000033.1"/>
</dbReference>
<name>A0ABP9SLZ4_9ACTN</name>
<organism evidence="1 2">
    <name type="scientific">Rugosimonospora acidiphila</name>
    <dbReference type="NCBI Taxonomy" id="556531"/>
    <lineage>
        <taxon>Bacteria</taxon>
        <taxon>Bacillati</taxon>
        <taxon>Actinomycetota</taxon>
        <taxon>Actinomycetes</taxon>
        <taxon>Micromonosporales</taxon>
        <taxon>Micromonosporaceae</taxon>
        <taxon>Rugosimonospora</taxon>
    </lineage>
</organism>
<evidence type="ECO:0000313" key="2">
    <source>
        <dbReference type="Proteomes" id="UP001501570"/>
    </source>
</evidence>
<dbReference type="Proteomes" id="UP001501570">
    <property type="component" value="Unassembled WGS sequence"/>
</dbReference>